<protein>
    <submittedName>
        <fullName evidence="1">Uncharacterized protein</fullName>
    </submittedName>
</protein>
<name>A0A183PTB2_9TREM</name>
<evidence type="ECO:0000313" key="2">
    <source>
        <dbReference type="Proteomes" id="UP000269396"/>
    </source>
</evidence>
<sequence length="57" mass="6282">MPEWDQQAKQSIPAAANLFAYHMLGNSVAIIVIAIPVMIRTKGLTKLSKVTEPVFNE</sequence>
<reference evidence="1 2" key="1">
    <citation type="submission" date="2018-11" db="EMBL/GenBank/DDBJ databases">
        <authorList>
            <consortium name="Pathogen Informatics"/>
        </authorList>
    </citation>
    <scope>NUCLEOTIDE SEQUENCE [LARGE SCALE GENOMIC DNA]</scope>
    <source>
        <strain>Denwood</strain>
        <strain evidence="2">Zambia</strain>
    </source>
</reference>
<dbReference type="Proteomes" id="UP000269396">
    <property type="component" value="Unassembled WGS sequence"/>
</dbReference>
<proteinExistence type="predicted"/>
<accession>A0A183PTB2</accession>
<dbReference type="AlphaFoldDB" id="A0A183PTB2"/>
<keyword evidence="2" id="KW-1185">Reference proteome</keyword>
<evidence type="ECO:0000313" key="1">
    <source>
        <dbReference type="EMBL" id="VDP74663.1"/>
    </source>
</evidence>
<gene>
    <name evidence="1" type="ORF">SMTD_LOCUS17597</name>
</gene>
<dbReference type="EMBL" id="UZAL01038991">
    <property type="protein sequence ID" value="VDP74663.1"/>
    <property type="molecule type" value="Genomic_DNA"/>
</dbReference>
<organism evidence="1 2">
    <name type="scientific">Schistosoma mattheei</name>
    <dbReference type="NCBI Taxonomy" id="31246"/>
    <lineage>
        <taxon>Eukaryota</taxon>
        <taxon>Metazoa</taxon>
        <taxon>Spiralia</taxon>
        <taxon>Lophotrochozoa</taxon>
        <taxon>Platyhelminthes</taxon>
        <taxon>Trematoda</taxon>
        <taxon>Digenea</taxon>
        <taxon>Strigeidida</taxon>
        <taxon>Schistosomatoidea</taxon>
        <taxon>Schistosomatidae</taxon>
        <taxon>Schistosoma</taxon>
    </lineage>
</organism>